<dbReference type="EMBL" id="VJXR01000046">
    <property type="protein sequence ID" value="TRW44343.1"/>
    <property type="molecule type" value="Genomic_DNA"/>
</dbReference>
<dbReference type="Proteomes" id="UP000318693">
    <property type="component" value="Unassembled WGS sequence"/>
</dbReference>
<reference evidence="2 3" key="1">
    <citation type="submission" date="2019-07" db="EMBL/GenBank/DDBJ databases">
        <title>Georgenia wutianyii sp. nov. and Georgenia *** sp. nov. isolated from plateau pika (Ochotona curzoniae) in the Qinghai-Tibet plateau of China.</title>
        <authorList>
            <person name="Tian Z."/>
        </authorList>
    </citation>
    <scope>NUCLEOTIDE SEQUENCE [LARGE SCALE GENOMIC DNA]</scope>
    <source>
        <strain evidence="2 3">Z446</strain>
    </source>
</reference>
<keyword evidence="1" id="KW-0472">Membrane</keyword>
<feature type="transmembrane region" description="Helical" evidence="1">
    <location>
        <begin position="244"/>
        <end position="263"/>
    </location>
</feature>
<keyword evidence="1" id="KW-0812">Transmembrane</keyword>
<dbReference type="Pfam" id="PF02447">
    <property type="entry name" value="GntP_permease"/>
    <property type="match status" value="1"/>
</dbReference>
<feature type="transmembrane region" description="Helical" evidence="1">
    <location>
        <begin position="269"/>
        <end position="294"/>
    </location>
</feature>
<dbReference type="NCBIfam" id="TIGR00791">
    <property type="entry name" value="gntP"/>
    <property type="match status" value="1"/>
</dbReference>
<name>A0A552WPB8_9MICO</name>
<dbReference type="NCBIfam" id="NF007459">
    <property type="entry name" value="PRK10034.1"/>
    <property type="match status" value="1"/>
</dbReference>
<dbReference type="PANTHER" id="PTHR30354">
    <property type="entry name" value="GNT FAMILY GLUCONATE TRANSPORTER"/>
    <property type="match status" value="1"/>
</dbReference>
<feature type="transmembrane region" description="Helical" evidence="1">
    <location>
        <begin position="30"/>
        <end position="51"/>
    </location>
</feature>
<sequence length="464" mass="48604">MEWVHILFVVLGIALMLFLNIKFNVNAMLALLLATLFIGFLEMGGIALGWLPPPEGGLNPAVILETIQTGFGSTLGSLAIIVVFGAVIGKLMVDSGAANQIAETLIARFGIRFVKIAMVIAGSVFGLAMFYEVAFIIMAPLIVAVAHEAKMPFMKIAIPAVAATTTAHSLFVPQPGPVALVEAYNADTGMVYIYGILVAIPTIAVTGWVLPRLLGNLDYPVPKLLQAENDVPVSMRPSFGVSMLVPLIPAIIMIGATIANAFLVEGTTVHMWVNFVGSPIVAISLAMIAAFYFFGTARRRSFEWVMDSFGGAVKAIAMVVLIIGAGGALKQMIIATGIGDYIGTLMSGSSANPYIMAWLITVLIRLATGQGVVSAMTAAGIIGSAVIDPATGQMAAGVDPALLVLATAAGSNTLTHVNDASFWLFKGYFDLSVKDTLKTWGLLELSNSLVGLGVVLLLSLFVGG</sequence>
<keyword evidence="1" id="KW-1133">Transmembrane helix</keyword>
<keyword evidence="3" id="KW-1185">Reference proteome</keyword>
<feature type="transmembrane region" description="Helical" evidence="1">
    <location>
        <begin position="191"/>
        <end position="210"/>
    </location>
</feature>
<comment type="caution">
    <text evidence="2">The sequence shown here is derived from an EMBL/GenBank/DDBJ whole genome shotgun (WGS) entry which is preliminary data.</text>
</comment>
<dbReference type="InterPro" id="IPR003474">
    <property type="entry name" value="Glcn_transporter"/>
</dbReference>
<feature type="transmembrane region" description="Helical" evidence="1">
    <location>
        <begin position="6"/>
        <end position="23"/>
    </location>
</feature>
<feature type="transmembrane region" description="Helical" evidence="1">
    <location>
        <begin position="445"/>
        <end position="463"/>
    </location>
</feature>
<feature type="transmembrane region" description="Helical" evidence="1">
    <location>
        <begin position="71"/>
        <end position="93"/>
    </location>
</feature>
<protein>
    <submittedName>
        <fullName evidence="2">Gluconate permease GntP</fullName>
    </submittedName>
</protein>
<dbReference type="AlphaFoldDB" id="A0A552WPB8"/>
<feature type="transmembrane region" description="Helical" evidence="1">
    <location>
        <begin position="128"/>
        <end position="146"/>
    </location>
</feature>
<feature type="transmembrane region" description="Helical" evidence="1">
    <location>
        <begin position="315"/>
        <end position="335"/>
    </location>
</feature>
<evidence type="ECO:0000256" key="1">
    <source>
        <dbReference type="SAM" id="Phobius"/>
    </source>
</evidence>
<dbReference type="PIRSF" id="PIRSF002746">
    <property type="entry name" value="Gluconate_transporter"/>
    <property type="match status" value="1"/>
</dbReference>
<feature type="transmembrane region" description="Helical" evidence="1">
    <location>
        <begin position="355"/>
        <end position="382"/>
    </location>
</feature>
<dbReference type="GO" id="GO:0015128">
    <property type="term" value="F:gluconate transmembrane transporter activity"/>
    <property type="evidence" value="ECO:0007669"/>
    <property type="project" value="InterPro"/>
</dbReference>
<dbReference type="GO" id="GO:0005886">
    <property type="term" value="C:plasma membrane"/>
    <property type="evidence" value="ECO:0007669"/>
    <property type="project" value="TreeGrafter"/>
</dbReference>
<organism evidence="2 3">
    <name type="scientific">Georgenia yuyongxinii</name>
    <dbReference type="NCBI Taxonomy" id="2589797"/>
    <lineage>
        <taxon>Bacteria</taxon>
        <taxon>Bacillati</taxon>
        <taxon>Actinomycetota</taxon>
        <taxon>Actinomycetes</taxon>
        <taxon>Micrococcales</taxon>
        <taxon>Bogoriellaceae</taxon>
        <taxon>Georgenia</taxon>
    </lineage>
</organism>
<dbReference type="PANTHER" id="PTHR30354:SF20">
    <property type="entry name" value="HIGH-AFFINITY GLUCONATE TRANSPORTER"/>
    <property type="match status" value="1"/>
</dbReference>
<gene>
    <name evidence="2" type="primary">gntP</name>
    <name evidence="2" type="ORF">FJ693_13890</name>
</gene>
<dbReference type="RefSeq" id="WP_143419076.1">
    <property type="nucleotide sequence ID" value="NZ_VJXR01000046.1"/>
</dbReference>
<accession>A0A552WPB8</accession>
<proteinExistence type="predicted"/>
<evidence type="ECO:0000313" key="2">
    <source>
        <dbReference type="EMBL" id="TRW44343.1"/>
    </source>
</evidence>
<evidence type="ECO:0000313" key="3">
    <source>
        <dbReference type="Proteomes" id="UP000318693"/>
    </source>
</evidence>